<evidence type="ECO:0000256" key="2">
    <source>
        <dbReference type="ARBA" id="ARBA00022729"/>
    </source>
</evidence>
<dbReference type="SUPFAM" id="SSF103088">
    <property type="entry name" value="OmpA-like"/>
    <property type="match status" value="1"/>
</dbReference>
<dbReference type="Pfam" id="PF00691">
    <property type="entry name" value="OmpA"/>
    <property type="match status" value="1"/>
</dbReference>
<dbReference type="InterPro" id="IPR050330">
    <property type="entry name" value="Bact_OuterMem_StrucFunc"/>
</dbReference>
<gene>
    <name evidence="8" type="primary">pal</name>
    <name evidence="12" type="ORF">A6M23_03705</name>
    <name evidence="11" type="ORF">A6P07_14375</name>
</gene>
<evidence type="ECO:0000313" key="14">
    <source>
        <dbReference type="Proteomes" id="UP000095008"/>
    </source>
</evidence>
<dbReference type="STRING" id="930.GCA_002079865_02896"/>
<feature type="domain" description="OmpA-like" evidence="10">
    <location>
        <begin position="73"/>
        <end position="190"/>
    </location>
</feature>
<dbReference type="PANTHER" id="PTHR30329">
    <property type="entry name" value="STATOR ELEMENT OF FLAGELLAR MOTOR COMPLEX"/>
    <property type="match status" value="1"/>
</dbReference>
<evidence type="ECO:0000256" key="9">
    <source>
        <dbReference type="SAM" id="SignalP"/>
    </source>
</evidence>
<dbReference type="PROSITE" id="PS51257">
    <property type="entry name" value="PROKAR_LIPOPROTEIN"/>
    <property type="match status" value="1"/>
</dbReference>
<dbReference type="Gene3D" id="3.30.1330.60">
    <property type="entry name" value="OmpA-like domain"/>
    <property type="match status" value="1"/>
</dbReference>
<reference evidence="12 13" key="1">
    <citation type="journal article" date="2016" name="Int. J. Mol. Sci.">
        <title>Comparative genomics of the extreme acidophile Acidithiobacillus thiooxidans reveals intraspecific divergence and niche adaptation.</title>
        <authorList>
            <person name="Zhang X."/>
            <person name="Feng X."/>
            <person name="Tao J."/>
            <person name="Ma L."/>
            <person name="Xiao Y."/>
            <person name="Liang Y."/>
            <person name="Liu X."/>
            <person name="Yin H."/>
        </authorList>
    </citation>
    <scope>NUCLEOTIDE SEQUENCE [LARGE SCALE GENOMIC DNA]</scope>
    <source>
        <strain evidence="11 13">A02</strain>
        <strain evidence="12">DXS-W</strain>
    </source>
</reference>
<evidence type="ECO:0000256" key="1">
    <source>
        <dbReference type="ARBA" id="ARBA00022618"/>
    </source>
</evidence>
<keyword evidence="4 8" id="KW-0564">Palmitate</keyword>
<comment type="subcellular location">
    <subcellularLocation>
        <location evidence="8">Cell outer membrane</location>
        <topology evidence="8">Lipid-anchor</topology>
    </subcellularLocation>
</comment>
<protein>
    <recommendedName>
        <fullName evidence="8">Peptidoglycan-associated lipoprotein</fullName>
        <shortName evidence="8">PAL</shortName>
    </recommendedName>
</protein>
<organism evidence="12 14">
    <name type="scientific">Acidithiobacillus thiooxidans</name>
    <name type="common">Thiobacillus thiooxidans</name>
    <dbReference type="NCBI Taxonomy" id="930"/>
    <lineage>
        <taxon>Bacteria</taxon>
        <taxon>Pseudomonadati</taxon>
        <taxon>Pseudomonadota</taxon>
        <taxon>Acidithiobacillia</taxon>
        <taxon>Acidithiobacillales</taxon>
        <taxon>Acidithiobacillaceae</taxon>
        <taxon>Acidithiobacillus</taxon>
    </lineage>
</organism>
<dbReference type="PROSITE" id="PS01068">
    <property type="entry name" value="OMPA_1"/>
    <property type="match status" value="1"/>
</dbReference>
<dbReference type="Proteomes" id="UP000095008">
    <property type="component" value="Unassembled WGS sequence"/>
</dbReference>
<evidence type="ECO:0000313" key="11">
    <source>
        <dbReference type="EMBL" id="OCX70463.1"/>
    </source>
</evidence>
<evidence type="ECO:0000256" key="4">
    <source>
        <dbReference type="ARBA" id="ARBA00023139"/>
    </source>
</evidence>
<keyword evidence="7 8" id="KW-0131">Cell cycle</keyword>
<dbReference type="InterPro" id="IPR036737">
    <property type="entry name" value="OmpA-like_sf"/>
</dbReference>
<comment type="caution">
    <text evidence="12">The sequence shown here is derived from an EMBL/GenBank/DDBJ whole genome shotgun (WGS) entry which is preliminary data.</text>
</comment>
<evidence type="ECO:0000256" key="8">
    <source>
        <dbReference type="HAMAP-Rule" id="MF_02204"/>
    </source>
</evidence>
<dbReference type="AlphaFoldDB" id="A0A1C2IGP9"/>
<dbReference type="HAMAP" id="MF_02204">
    <property type="entry name" value="Pal"/>
    <property type="match status" value="1"/>
</dbReference>
<comment type="function">
    <text evidence="8">Part of the Tol-Pal system, which plays a role in outer membrane invagination during cell division and is important for maintaining outer membrane integrity.</text>
</comment>
<feature type="chain" id="PRO_5010466994" description="Peptidoglycan-associated lipoprotein" evidence="9">
    <location>
        <begin position="23"/>
        <end position="192"/>
    </location>
</feature>
<dbReference type="GeneID" id="60697916"/>
<dbReference type="InterPro" id="IPR039001">
    <property type="entry name" value="Pal"/>
</dbReference>
<dbReference type="PANTHER" id="PTHR30329:SF21">
    <property type="entry name" value="LIPOPROTEIN YIAD-RELATED"/>
    <property type="match status" value="1"/>
</dbReference>
<sequence length="192" mass="20261">MRHHQIWIAVAMTGALALTGCAHNVGSGKPSTVGAVAPVNSAATAGYNGEGVNGQDLNANGPIGGGNSGLTAAELAALPQQLRVHFGFNSENMDAHAQQIATQNAQFMVNHPHVKVRLEGNTDDRGTQEYNLALGERRAETVKQFLEAQGVNAARISTVSFGKDNPLCTTNDAECWAKNRRVDFVYSGGYNG</sequence>
<evidence type="ECO:0000256" key="5">
    <source>
        <dbReference type="ARBA" id="ARBA00023237"/>
    </source>
</evidence>
<keyword evidence="6 8" id="KW-0449">Lipoprotein</keyword>
<dbReference type="CDD" id="cd07185">
    <property type="entry name" value="OmpA_C-like"/>
    <property type="match status" value="1"/>
</dbReference>
<dbReference type="PRINTS" id="PR01021">
    <property type="entry name" value="OMPADOMAIN"/>
</dbReference>
<dbReference type="InterPro" id="IPR014169">
    <property type="entry name" value="Pal_lipo_C"/>
</dbReference>
<comment type="similarity">
    <text evidence="8">Belongs to the Pal lipoprotein family.</text>
</comment>
<comment type="subunit">
    <text evidence="8">The Tol-Pal system is composed of five core proteins: the inner membrane proteins TolA, TolQ and TolR, the periplasmic protein TolB and the outer membrane protein Pal. They form a network linking the inner and outer membranes and the peptidoglycan layer.</text>
</comment>
<evidence type="ECO:0000256" key="3">
    <source>
        <dbReference type="ARBA" id="ARBA00023136"/>
    </source>
</evidence>
<dbReference type="GO" id="GO:0051301">
    <property type="term" value="P:cell division"/>
    <property type="evidence" value="ECO:0007669"/>
    <property type="project" value="UniProtKB-UniRule"/>
</dbReference>
<accession>A0A1C2IGP9</accession>
<dbReference type="EMBL" id="LWRY01000021">
    <property type="protein sequence ID" value="OCX75167.1"/>
    <property type="molecule type" value="Genomic_DNA"/>
</dbReference>
<dbReference type="InterPro" id="IPR006665">
    <property type="entry name" value="OmpA-like"/>
</dbReference>
<name>A0A1C2IGP9_ACITH</name>
<proteinExistence type="inferred from homology"/>
<dbReference type="RefSeq" id="WP_024893153.1">
    <property type="nucleotide sequence ID" value="NZ_JAAOMO010000030.1"/>
</dbReference>
<dbReference type="NCBIfam" id="TIGR02802">
    <property type="entry name" value="Pal_lipo"/>
    <property type="match status" value="1"/>
</dbReference>
<evidence type="ECO:0000313" key="13">
    <source>
        <dbReference type="Proteomes" id="UP000094893"/>
    </source>
</evidence>
<evidence type="ECO:0000256" key="7">
    <source>
        <dbReference type="ARBA" id="ARBA00023306"/>
    </source>
</evidence>
<dbReference type="Proteomes" id="UP000094893">
    <property type="component" value="Unassembled WGS sequence"/>
</dbReference>
<evidence type="ECO:0000259" key="10">
    <source>
        <dbReference type="PROSITE" id="PS51123"/>
    </source>
</evidence>
<keyword evidence="1 8" id="KW-0132">Cell division</keyword>
<evidence type="ECO:0000256" key="6">
    <source>
        <dbReference type="ARBA" id="ARBA00023288"/>
    </source>
</evidence>
<dbReference type="GO" id="GO:0009279">
    <property type="term" value="C:cell outer membrane"/>
    <property type="evidence" value="ECO:0007669"/>
    <property type="project" value="UniProtKB-SubCell"/>
</dbReference>
<dbReference type="eggNOG" id="COG2885">
    <property type="taxonomic scope" value="Bacteria"/>
</dbReference>
<feature type="signal peptide" evidence="9">
    <location>
        <begin position="1"/>
        <end position="22"/>
    </location>
</feature>
<dbReference type="InterPro" id="IPR006664">
    <property type="entry name" value="OMP_bac"/>
</dbReference>
<keyword evidence="2 8" id="KW-0732">Signal</keyword>
<dbReference type="OrthoDB" id="5293949at2"/>
<keyword evidence="3 8" id="KW-0472">Membrane</keyword>
<keyword evidence="14" id="KW-1185">Reference proteome</keyword>
<evidence type="ECO:0000313" key="12">
    <source>
        <dbReference type="EMBL" id="OCX75167.1"/>
    </source>
</evidence>
<keyword evidence="5 8" id="KW-0998">Cell outer membrane</keyword>
<dbReference type="InterPro" id="IPR006690">
    <property type="entry name" value="OMPA-like_CS"/>
</dbReference>
<dbReference type="PROSITE" id="PS51123">
    <property type="entry name" value="OMPA_2"/>
    <property type="match status" value="1"/>
</dbReference>
<dbReference type="EMBL" id="LWSA01000197">
    <property type="protein sequence ID" value="OCX70463.1"/>
    <property type="molecule type" value="Genomic_DNA"/>
</dbReference>